<keyword evidence="3" id="KW-1185">Reference proteome</keyword>
<dbReference type="OrthoDB" id="1495241at2"/>
<evidence type="ECO:0000313" key="2">
    <source>
        <dbReference type="EMBL" id="QDH77942.1"/>
    </source>
</evidence>
<dbReference type="KEGG" id="echi:FKX85_02365"/>
<reference evidence="2 3" key="1">
    <citation type="submission" date="2019-06" db="EMBL/GenBank/DDBJ databases">
        <title>Echinicola alkalisoli sp. nov. isolated from saline soil.</title>
        <authorList>
            <person name="Sun J.-Q."/>
            <person name="Xu L."/>
        </authorList>
    </citation>
    <scope>NUCLEOTIDE SEQUENCE [LARGE SCALE GENOMIC DNA]</scope>
    <source>
        <strain evidence="2 3">LN3S3</strain>
    </source>
</reference>
<dbReference type="AlphaFoldDB" id="A0A514CDP7"/>
<proteinExistence type="predicted"/>
<dbReference type="Gene3D" id="3.40.1440.10">
    <property type="entry name" value="GIY-YIG endonuclease"/>
    <property type="match status" value="1"/>
</dbReference>
<dbReference type="EMBL" id="CP041253">
    <property type="protein sequence ID" value="QDH77942.1"/>
    <property type="molecule type" value="Genomic_DNA"/>
</dbReference>
<dbReference type="Proteomes" id="UP000316614">
    <property type="component" value="Chromosome"/>
</dbReference>
<dbReference type="InterPro" id="IPR000305">
    <property type="entry name" value="GIY-YIG_endonuc"/>
</dbReference>
<sequence>MQGFFYFDCMCHYFLYILYSPGLDKYYIGQTGNVGSRLAYHNEISLNRLWTCRGIPWELKSQIPFSSRSMAVKAERYLNKPEFDS</sequence>
<accession>A0A514CDP7</accession>
<feature type="domain" description="GIY-YIG" evidence="1">
    <location>
        <begin position="11"/>
        <end position="85"/>
    </location>
</feature>
<evidence type="ECO:0000259" key="1">
    <source>
        <dbReference type="PROSITE" id="PS50164"/>
    </source>
</evidence>
<dbReference type="Pfam" id="PF01541">
    <property type="entry name" value="GIY-YIG"/>
    <property type="match status" value="1"/>
</dbReference>
<dbReference type="InterPro" id="IPR035901">
    <property type="entry name" value="GIY-YIG_endonuc_sf"/>
</dbReference>
<organism evidence="2 3">
    <name type="scientific">Echinicola soli</name>
    <dbReference type="NCBI Taxonomy" id="2591634"/>
    <lineage>
        <taxon>Bacteria</taxon>
        <taxon>Pseudomonadati</taxon>
        <taxon>Bacteroidota</taxon>
        <taxon>Cytophagia</taxon>
        <taxon>Cytophagales</taxon>
        <taxon>Cyclobacteriaceae</taxon>
        <taxon>Echinicola</taxon>
    </lineage>
</organism>
<name>A0A514CDP7_9BACT</name>
<dbReference type="RefSeq" id="WP_141613206.1">
    <property type="nucleotide sequence ID" value="NZ_CP041253.1"/>
</dbReference>
<gene>
    <name evidence="2" type="ORF">FKX85_02365</name>
</gene>
<protein>
    <submittedName>
        <fullName evidence="2">GIY-YIG nuclease family protein</fullName>
    </submittedName>
</protein>
<evidence type="ECO:0000313" key="3">
    <source>
        <dbReference type="Proteomes" id="UP000316614"/>
    </source>
</evidence>
<dbReference type="PROSITE" id="PS50164">
    <property type="entry name" value="GIY_YIG"/>
    <property type="match status" value="1"/>
</dbReference>
<dbReference type="SUPFAM" id="SSF82771">
    <property type="entry name" value="GIY-YIG endonuclease"/>
    <property type="match status" value="1"/>
</dbReference>